<reference evidence="2 3" key="1">
    <citation type="submission" date="2016-10" db="EMBL/GenBank/DDBJ databases">
        <authorList>
            <person name="de Groot N.N."/>
        </authorList>
    </citation>
    <scope>NUCLEOTIDE SEQUENCE [LARGE SCALE GENOMIC DNA]</scope>
    <source>
        <strain evidence="2 3">DSM 15695</strain>
    </source>
</reference>
<proteinExistence type="predicted"/>
<dbReference type="OrthoDB" id="9778282at2"/>
<evidence type="ECO:0000313" key="2">
    <source>
        <dbReference type="EMBL" id="SEP99413.1"/>
    </source>
</evidence>
<keyword evidence="1" id="KW-1133">Transmembrane helix</keyword>
<protein>
    <submittedName>
        <fullName evidence="2">Ethanolamine transporter</fullName>
    </submittedName>
</protein>
<dbReference type="PANTHER" id="PTHR40089">
    <property type="entry name" value="ETHANOLAMINE UTILIZATION PROTEIN EUTH"/>
    <property type="match status" value="1"/>
</dbReference>
<dbReference type="NCBIfam" id="NF011666">
    <property type="entry name" value="PRK15086.1-2"/>
    <property type="match status" value="1"/>
</dbReference>
<feature type="transmembrane region" description="Helical" evidence="1">
    <location>
        <begin position="104"/>
        <end position="131"/>
    </location>
</feature>
<keyword evidence="1" id="KW-0472">Membrane</keyword>
<evidence type="ECO:0000256" key="1">
    <source>
        <dbReference type="SAM" id="Phobius"/>
    </source>
</evidence>
<dbReference type="PIRSF" id="PIRSF019466">
    <property type="entry name" value="EutH"/>
    <property type="match status" value="1"/>
</dbReference>
<evidence type="ECO:0000313" key="3">
    <source>
        <dbReference type="Proteomes" id="UP000198833"/>
    </source>
</evidence>
<dbReference type="GO" id="GO:0005886">
    <property type="term" value="C:plasma membrane"/>
    <property type="evidence" value="ECO:0007669"/>
    <property type="project" value="TreeGrafter"/>
</dbReference>
<dbReference type="PANTHER" id="PTHR40089:SF1">
    <property type="entry name" value="ETHANOLAMINE PERMEASE EUTH-RELATED"/>
    <property type="match status" value="1"/>
</dbReference>
<dbReference type="Proteomes" id="UP000198833">
    <property type="component" value="Unassembled WGS sequence"/>
</dbReference>
<feature type="transmembrane region" description="Helical" evidence="1">
    <location>
        <begin position="304"/>
        <end position="325"/>
    </location>
</feature>
<accession>A0A1H9CF72</accession>
<keyword evidence="1" id="KW-0812">Transmembrane</keyword>
<dbReference type="STRING" id="89093.SAMN04488558_1046"/>
<keyword evidence="3" id="KW-1185">Reference proteome</keyword>
<name>A0A1H9CF72_9LACT</name>
<dbReference type="EMBL" id="FOEN01000004">
    <property type="protein sequence ID" value="SEP99413.1"/>
    <property type="molecule type" value="Genomic_DNA"/>
</dbReference>
<feature type="transmembrane region" description="Helical" evidence="1">
    <location>
        <begin position="331"/>
        <end position="354"/>
    </location>
</feature>
<dbReference type="RefSeq" id="WP_092571086.1">
    <property type="nucleotide sequence ID" value="NZ_FOEN01000004.1"/>
</dbReference>
<sequence>MGINEIIMWIIAIFMILGSIDYVLDNKFGLGEQFSEGIMAMGALFLSMAGIIVIAPLLADILSPIIVPVFRLVGADPAMFAGTILANDMGAYFLAKSMTENPQIVALSGLTLGSMMGATIVFSIPVSLGIIEKEDQEYLATGILCGMMSIPFGTFVGGILSGMNAMTVLINLIPIIVVAVLIGLGMWKAPHKMISGFKVFGKGVVIVAIIGLIIGGLEQLTGVKLIENVAPISDGFMTVGPIAITLAGAYGLVFVITKVFKKPLMKFGSLLGMNDVAAAGLIASLANNIAMFQTMKNMDKRGKIINVAFAVCASFTFGDHLGFTAGIDTNAIVPMIVSKLVGGIIGVLIALVVVNSMYPRDKQTIAVSE</sequence>
<feature type="transmembrane region" description="Helical" evidence="1">
    <location>
        <begin position="199"/>
        <end position="217"/>
    </location>
</feature>
<feature type="transmembrane region" description="Helical" evidence="1">
    <location>
        <begin position="166"/>
        <end position="187"/>
    </location>
</feature>
<gene>
    <name evidence="2" type="ORF">SAMN04488558_1046</name>
</gene>
<dbReference type="Pfam" id="PF04346">
    <property type="entry name" value="EutH"/>
    <property type="match status" value="1"/>
</dbReference>
<feature type="transmembrane region" description="Helical" evidence="1">
    <location>
        <begin position="6"/>
        <end position="24"/>
    </location>
</feature>
<dbReference type="AlphaFoldDB" id="A0A1H9CF72"/>
<dbReference type="InterPro" id="IPR007441">
    <property type="entry name" value="EutH"/>
</dbReference>
<dbReference type="NCBIfam" id="NF011667">
    <property type="entry name" value="PRK15086.1-3"/>
    <property type="match status" value="1"/>
</dbReference>
<feature type="transmembrane region" description="Helical" evidence="1">
    <location>
        <begin position="237"/>
        <end position="256"/>
    </location>
</feature>
<organism evidence="2 3">
    <name type="scientific">Ignavigranum ruoffiae</name>
    <dbReference type="NCBI Taxonomy" id="89093"/>
    <lineage>
        <taxon>Bacteria</taxon>
        <taxon>Bacillati</taxon>
        <taxon>Bacillota</taxon>
        <taxon>Bacilli</taxon>
        <taxon>Lactobacillales</taxon>
        <taxon>Aerococcaceae</taxon>
        <taxon>Ignavigranum</taxon>
    </lineage>
</organism>
<feature type="transmembrane region" description="Helical" evidence="1">
    <location>
        <begin position="138"/>
        <end position="160"/>
    </location>
</feature>
<feature type="transmembrane region" description="Helical" evidence="1">
    <location>
        <begin position="36"/>
        <end position="59"/>
    </location>
</feature>
<dbReference type="GO" id="GO:0034228">
    <property type="term" value="F:ethanolamine transmembrane transporter activity"/>
    <property type="evidence" value="ECO:0007669"/>
    <property type="project" value="InterPro"/>
</dbReference>